<evidence type="ECO:0000256" key="1">
    <source>
        <dbReference type="ARBA" id="ARBA00004141"/>
    </source>
</evidence>
<dbReference type="AlphaFoldDB" id="A0AAE1NJM7"/>
<feature type="transmembrane region" description="Helical" evidence="6">
    <location>
        <begin position="195"/>
        <end position="218"/>
    </location>
</feature>
<evidence type="ECO:0000256" key="5">
    <source>
        <dbReference type="SAM" id="MobiDB-lite"/>
    </source>
</evidence>
<evidence type="ECO:0000256" key="4">
    <source>
        <dbReference type="ARBA" id="ARBA00023136"/>
    </source>
</evidence>
<keyword evidence="2 6" id="KW-0812">Transmembrane</keyword>
<protein>
    <recommendedName>
        <fullName evidence="9">Zinc transporter ZIP1</fullName>
    </recommendedName>
</protein>
<keyword evidence="4 6" id="KW-0472">Membrane</keyword>
<sequence>MSIVFLHLIPETEANLSYAMEVGYMPETHYPVAMVGICCGFFLVYLIEELAHSCVESMQQKEEEVMVVEVEVVEKGPATVEEAKKVAQQQRQRSVSRNISESRFSVSSTHSNFARASVMMAGGGGGGGGSKGLNSSFHGDDKTHQYDPRNDSKGFDNSAFQGEMETNVESRHNVHTIPHCHHESNHGVPVGMTKLGTVIVVAALSFHGIMEGLALGLGESTIDVWVLMAALGAHKVVLSFSLGMELLELDVSVKPYVASMVIFSLASPIGGFIGCLVMALTPQESPEGILIPTALQALAGGTILYITFCEILQRERTKEEGGAVRLVTMALGFGVMAGLEAIGGGHDHGHEGGGDSTTQSTLTLYHTSII</sequence>
<evidence type="ECO:0000313" key="7">
    <source>
        <dbReference type="EMBL" id="KAK4290636.1"/>
    </source>
</evidence>
<evidence type="ECO:0000256" key="2">
    <source>
        <dbReference type="ARBA" id="ARBA00022692"/>
    </source>
</evidence>
<dbReference type="GO" id="GO:0005385">
    <property type="term" value="F:zinc ion transmembrane transporter activity"/>
    <property type="evidence" value="ECO:0007669"/>
    <property type="project" value="TreeGrafter"/>
</dbReference>
<evidence type="ECO:0000256" key="3">
    <source>
        <dbReference type="ARBA" id="ARBA00022989"/>
    </source>
</evidence>
<proteinExistence type="predicted"/>
<evidence type="ECO:0008006" key="9">
    <source>
        <dbReference type="Google" id="ProtNLM"/>
    </source>
</evidence>
<dbReference type="PANTHER" id="PTHR11040:SF203">
    <property type="entry name" value="FI18611P1-RELATED"/>
    <property type="match status" value="1"/>
</dbReference>
<feature type="transmembrane region" description="Helical" evidence="6">
    <location>
        <begin position="256"/>
        <end position="282"/>
    </location>
</feature>
<comment type="caution">
    <text evidence="7">The sequence shown here is derived from an EMBL/GenBank/DDBJ whole genome shotgun (WGS) entry which is preliminary data.</text>
</comment>
<organism evidence="7 8">
    <name type="scientific">Petrolisthes manimaculis</name>
    <dbReference type="NCBI Taxonomy" id="1843537"/>
    <lineage>
        <taxon>Eukaryota</taxon>
        <taxon>Metazoa</taxon>
        <taxon>Ecdysozoa</taxon>
        <taxon>Arthropoda</taxon>
        <taxon>Crustacea</taxon>
        <taxon>Multicrustacea</taxon>
        <taxon>Malacostraca</taxon>
        <taxon>Eumalacostraca</taxon>
        <taxon>Eucarida</taxon>
        <taxon>Decapoda</taxon>
        <taxon>Pleocyemata</taxon>
        <taxon>Anomura</taxon>
        <taxon>Galatheoidea</taxon>
        <taxon>Porcellanidae</taxon>
        <taxon>Petrolisthes</taxon>
    </lineage>
</organism>
<dbReference type="GO" id="GO:0005886">
    <property type="term" value="C:plasma membrane"/>
    <property type="evidence" value="ECO:0007669"/>
    <property type="project" value="TreeGrafter"/>
</dbReference>
<evidence type="ECO:0000313" key="8">
    <source>
        <dbReference type="Proteomes" id="UP001292094"/>
    </source>
</evidence>
<name>A0AAE1NJM7_9EUCA</name>
<comment type="subcellular location">
    <subcellularLocation>
        <location evidence="1">Membrane</location>
        <topology evidence="1">Multi-pass membrane protein</topology>
    </subcellularLocation>
</comment>
<keyword evidence="3 6" id="KW-1133">Transmembrane helix</keyword>
<feature type="region of interest" description="Disordered" evidence="5">
    <location>
        <begin position="124"/>
        <end position="152"/>
    </location>
</feature>
<feature type="transmembrane region" description="Helical" evidence="6">
    <location>
        <begin position="28"/>
        <end position="47"/>
    </location>
</feature>
<evidence type="ECO:0000256" key="6">
    <source>
        <dbReference type="SAM" id="Phobius"/>
    </source>
</evidence>
<keyword evidence="8" id="KW-1185">Reference proteome</keyword>
<feature type="compositionally biased region" description="Basic and acidic residues" evidence="5">
    <location>
        <begin position="138"/>
        <end position="152"/>
    </location>
</feature>
<reference evidence="7" key="1">
    <citation type="submission" date="2023-11" db="EMBL/GenBank/DDBJ databases">
        <title>Genome assemblies of two species of porcelain crab, Petrolisthes cinctipes and Petrolisthes manimaculis (Anomura: Porcellanidae).</title>
        <authorList>
            <person name="Angst P."/>
        </authorList>
    </citation>
    <scope>NUCLEOTIDE SEQUENCE</scope>
    <source>
        <strain evidence="7">PB745_02</strain>
        <tissue evidence="7">Gill</tissue>
    </source>
</reference>
<dbReference type="PANTHER" id="PTHR11040">
    <property type="entry name" value="ZINC/IRON TRANSPORTER"/>
    <property type="match status" value="1"/>
</dbReference>
<feature type="transmembrane region" description="Helical" evidence="6">
    <location>
        <begin position="288"/>
        <end position="308"/>
    </location>
</feature>
<dbReference type="Pfam" id="PF02535">
    <property type="entry name" value="Zip"/>
    <property type="match status" value="1"/>
</dbReference>
<dbReference type="EMBL" id="JAWZYT010005412">
    <property type="protein sequence ID" value="KAK4290636.1"/>
    <property type="molecule type" value="Genomic_DNA"/>
</dbReference>
<feature type="transmembrane region" description="Helical" evidence="6">
    <location>
        <begin position="224"/>
        <end position="244"/>
    </location>
</feature>
<gene>
    <name evidence="7" type="ORF">Pmani_036479</name>
</gene>
<dbReference type="Proteomes" id="UP001292094">
    <property type="component" value="Unassembled WGS sequence"/>
</dbReference>
<accession>A0AAE1NJM7</accession>
<dbReference type="InterPro" id="IPR003689">
    <property type="entry name" value="ZIP"/>
</dbReference>